<dbReference type="InterPro" id="IPR040420">
    <property type="entry name" value="At1g76660-like"/>
</dbReference>
<accession>A0AAV8RUJ8</accession>
<dbReference type="PANTHER" id="PTHR31798:SF10">
    <property type="entry name" value="OS02G0822000 PROTEIN"/>
    <property type="match status" value="1"/>
</dbReference>
<dbReference type="EMBL" id="JAQQAF010000001">
    <property type="protein sequence ID" value="KAJ8509935.1"/>
    <property type="molecule type" value="Genomic_DNA"/>
</dbReference>
<comment type="caution">
    <text evidence="1">The sequence shown here is derived from an EMBL/GenBank/DDBJ whole genome shotgun (WGS) entry which is preliminary data.</text>
</comment>
<keyword evidence="2" id="KW-1185">Reference proteome</keyword>
<name>A0AAV8RUJ8_ENSVE</name>
<organism evidence="1 2">
    <name type="scientific">Ensete ventricosum</name>
    <name type="common">Abyssinian banana</name>
    <name type="synonym">Musa ensete</name>
    <dbReference type="NCBI Taxonomy" id="4639"/>
    <lineage>
        <taxon>Eukaryota</taxon>
        <taxon>Viridiplantae</taxon>
        <taxon>Streptophyta</taxon>
        <taxon>Embryophyta</taxon>
        <taxon>Tracheophyta</taxon>
        <taxon>Spermatophyta</taxon>
        <taxon>Magnoliopsida</taxon>
        <taxon>Liliopsida</taxon>
        <taxon>Zingiberales</taxon>
        <taxon>Musaceae</taxon>
        <taxon>Ensete</taxon>
    </lineage>
</organism>
<sequence>MGGGEQNLENCILFDGFQRGIVQHHYQSSSFMFVAAACPVWWWDEISRTSHWFHLLLKRGKVDGSLSVDPLWTWVSCVTDTLKTLFVSQFVLCRLGYVMHQWTHWSVCETENKAQSVSFTGAFEKACSTFMPSNEGRRWATWLGVYRCFRSHRYGKLISHAVLVPEPGFPMSDAAAAATKNPNHPPEVRLPFVAPPSSPASFLSSSVQSPAVNTPVDQRVSFELARCLATTGEGSSDTSTARNHGALQSSVADNDWRANEKGHWYGDRAFERVGMLSQWYSQMCMNLTAMRPSVICIRSEAAAKKKSHAVESLLFFMPESYSWELHYVGDIDIYCLTLILSLLRLW</sequence>
<proteinExistence type="predicted"/>
<reference evidence="1 2" key="1">
    <citation type="submission" date="2022-12" db="EMBL/GenBank/DDBJ databases">
        <title>Chromosome-scale assembly of the Ensete ventricosum genome.</title>
        <authorList>
            <person name="Dussert Y."/>
            <person name="Stocks J."/>
            <person name="Wendawek A."/>
            <person name="Woldeyes F."/>
            <person name="Nichols R.A."/>
            <person name="Borrell J.S."/>
        </authorList>
    </citation>
    <scope>NUCLEOTIDE SEQUENCE [LARGE SCALE GENOMIC DNA]</scope>
    <source>
        <strain evidence="2">cv. Maze</strain>
        <tissue evidence="1">Seeds</tissue>
    </source>
</reference>
<protein>
    <submittedName>
        <fullName evidence="1">Uncharacterized protein</fullName>
    </submittedName>
</protein>
<dbReference type="PANTHER" id="PTHR31798">
    <property type="entry name" value="HYDROXYPROLINE-RICH GLYCOPROTEIN-LIKE"/>
    <property type="match status" value="1"/>
</dbReference>
<evidence type="ECO:0000313" key="1">
    <source>
        <dbReference type="EMBL" id="KAJ8509935.1"/>
    </source>
</evidence>
<gene>
    <name evidence="1" type="ORF">OPV22_000369</name>
</gene>
<dbReference type="AlphaFoldDB" id="A0AAV8RUJ8"/>
<dbReference type="Proteomes" id="UP001222027">
    <property type="component" value="Unassembled WGS sequence"/>
</dbReference>
<evidence type="ECO:0000313" key="2">
    <source>
        <dbReference type="Proteomes" id="UP001222027"/>
    </source>
</evidence>